<dbReference type="PANTHER" id="PTHR33751">
    <property type="entry name" value="CBB3-TYPE CYTOCHROME C OXIDASE SUBUNIT FIXP"/>
    <property type="match status" value="1"/>
</dbReference>
<dbReference type="EMBL" id="JABRWJ010000015">
    <property type="protein sequence ID" value="NRF71901.1"/>
    <property type="molecule type" value="Genomic_DNA"/>
</dbReference>
<feature type="signal peptide" evidence="9">
    <location>
        <begin position="1"/>
        <end position="19"/>
    </location>
</feature>
<dbReference type="RefSeq" id="WP_173134062.1">
    <property type="nucleotide sequence ID" value="NZ_JABRWJ010000015.1"/>
</dbReference>
<dbReference type="Pfam" id="PF00034">
    <property type="entry name" value="Cytochrom_C"/>
    <property type="match status" value="2"/>
</dbReference>
<dbReference type="SUPFAM" id="SSF46626">
    <property type="entry name" value="Cytochrome c"/>
    <property type="match status" value="2"/>
</dbReference>
<evidence type="ECO:0000256" key="7">
    <source>
        <dbReference type="ARBA" id="ARBA00023004"/>
    </source>
</evidence>
<keyword evidence="7 8" id="KW-0408">Iron</keyword>
<dbReference type="Gene3D" id="1.10.760.10">
    <property type="entry name" value="Cytochrome c-like domain"/>
    <property type="match status" value="2"/>
</dbReference>
<dbReference type="InterPro" id="IPR036909">
    <property type="entry name" value="Cyt_c-like_dom_sf"/>
</dbReference>
<reference evidence="11 12" key="1">
    <citation type="submission" date="2020-05" db="EMBL/GenBank/DDBJ databases">
        <title>Aquincola sp. isolate from soil.</title>
        <authorList>
            <person name="Han J."/>
            <person name="Kim D.-U."/>
        </authorList>
    </citation>
    <scope>NUCLEOTIDE SEQUENCE [LARGE SCALE GENOMIC DNA]</scope>
    <source>
        <strain evidence="11 12">S2</strain>
    </source>
</reference>
<comment type="subcellular location">
    <subcellularLocation>
        <location evidence="1">Periplasm</location>
    </subcellularLocation>
</comment>
<evidence type="ECO:0000313" key="12">
    <source>
        <dbReference type="Proteomes" id="UP000737171"/>
    </source>
</evidence>
<dbReference type="InterPro" id="IPR024167">
    <property type="entry name" value="Cytochrome_c4-like"/>
</dbReference>
<dbReference type="InterPro" id="IPR050597">
    <property type="entry name" value="Cytochrome_c_Oxidase_Subunit"/>
</dbReference>
<evidence type="ECO:0000256" key="9">
    <source>
        <dbReference type="SAM" id="SignalP"/>
    </source>
</evidence>
<evidence type="ECO:0000256" key="1">
    <source>
        <dbReference type="ARBA" id="ARBA00004418"/>
    </source>
</evidence>
<name>A0ABX2ETD7_9BURK</name>
<evidence type="ECO:0000256" key="5">
    <source>
        <dbReference type="ARBA" id="ARBA00022764"/>
    </source>
</evidence>
<evidence type="ECO:0000256" key="4">
    <source>
        <dbReference type="ARBA" id="ARBA00022723"/>
    </source>
</evidence>
<feature type="chain" id="PRO_5046954679" evidence="9">
    <location>
        <begin position="20"/>
        <end position="206"/>
    </location>
</feature>
<dbReference type="Proteomes" id="UP000737171">
    <property type="component" value="Unassembled WGS sequence"/>
</dbReference>
<accession>A0ABX2ETD7</accession>
<gene>
    <name evidence="11" type="ORF">HLB44_33435</name>
</gene>
<dbReference type="PANTHER" id="PTHR33751:SF9">
    <property type="entry name" value="CYTOCHROME C4"/>
    <property type="match status" value="1"/>
</dbReference>
<evidence type="ECO:0000256" key="6">
    <source>
        <dbReference type="ARBA" id="ARBA00022982"/>
    </source>
</evidence>
<dbReference type="PIRSF" id="PIRSF000005">
    <property type="entry name" value="Cytochrome_c4"/>
    <property type="match status" value="1"/>
</dbReference>
<keyword evidence="5" id="KW-0574">Periplasm</keyword>
<keyword evidence="6" id="KW-0249">Electron transport</keyword>
<proteinExistence type="predicted"/>
<comment type="caution">
    <text evidence="11">The sequence shown here is derived from an EMBL/GenBank/DDBJ whole genome shotgun (WGS) entry which is preliminary data.</text>
</comment>
<protein>
    <submittedName>
        <fullName evidence="11">Cytochrome c4</fullName>
    </submittedName>
</protein>
<feature type="domain" description="Cytochrome c" evidence="10">
    <location>
        <begin position="118"/>
        <end position="206"/>
    </location>
</feature>
<organism evidence="11 12">
    <name type="scientific">Pseudaquabacterium terrae</name>
    <dbReference type="NCBI Taxonomy" id="2732868"/>
    <lineage>
        <taxon>Bacteria</taxon>
        <taxon>Pseudomonadati</taxon>
        <taxon>Pseudomonadota</taxon>
        <taxon>Betaproteobacteria</taxon>
        <taxon>Burkholderiales</taxon>
        <taxon>Sphaerotilaceae</taxon>
        <taxon>Pseudaquabacterium</taxon>
    </lineage>
</organism>
<sequence length="206" mass="21679">MKSMLALTLLAALAAPALAADAPAAAAKPDLAKGEAISKQVCAACHTADGTRGTPANPIIAGQHRDYLFKQLAEFKEGKRLNPVMQGMVAPLSEADLKNVAAFYAAKDTKPGVARNKQSVTLGEKIYRGGIADKQVPACAGCHSPSGAGIPAQYPRLGGQHADYTEAQLMAFRDGKRGNSTQMQQVAQKMSDREIRAVADYMAGLR</sequence>
<keyword evidence="4 8" id="KW-0479">Metal-binding</keyword>
<dbReference type="PROSITE" id="PS51007">
    <property type="entry name" value="CYTC"/>
    <property type="match status" value="2"/>
</dbReference>
<evidence type="ECO:0000256" key="2">
    <source>
        <dbReference type="ARBA" id="ARBA00022448"/>
    </source>
</evidence>
<evidence type="ECO:0000256" key="8">
    <source>
        <dbReference type="PROSITE-ProRule" id="PRU00433"/>
    </source>
</evidence>
<evidence type="ECO:0000259" key="10">
    <source>
        <dbReference type="PROSITE" id="PS51007"/>
    </source>
</evidence>
<keyword evidence="9" id="KW-0732">Signal</keyword>
<evidence type="ECO:0000256" key="3">
    <source>
        <dbReference type="ARBA" id="ARBA00022617"/>
    </source>
</evidence>
<keyword evidence="12" id="KW-1185">Reference proteome</keyword>
<keyword evidence="2" id="KW-0813">Transport</keyword>
<dbReference type="InterPro" id="IPR009056">
    <property type="entry name" value="Cyt_c-like_dom"/>
</dbReference>
<evidence type="ECO:0000313" key="11">
    <source>
        <dbReference type="EMBL" id="NRF71901.1"/>
    </source>
</evidence>
<feature type="domain" description="Cytochrome c" evidence="10">
    <location>
        <begin position="29"/>
        <end position="108"/>
    </location>
</feature>
<keyword evidence="3 8" id="KW-0349">Heme</keyword>